<accession>A0A8J4Q4E9</accession>
<dbReference type="OrthoDB" id="440160at2759"/>
<name>A0A8J4Q4E9_9MYCE</name>
<gene>
    <name evidence="3" type="ORF">CYY_000662</name>
</gene>
<keyword evidence="4" id="KW-1185">Reference proteome</keyword>
<dbReference type="GO" id="GO:0016020">
    <property type="term" value="C:membrane"/>
    <property type="evidence" value="ECO:0007669"/>
    <property type="project" value="GOC"/>
</dbReference>
<dbReference type="UniPathway" id="UPA00196"/>
<sequence>MDYFKKKRDASVKRTVAFVIAHPDDECMFFTPTILHYKRMEYNIIVLCISSGNQAGLGRFRSIELVKSCNELGIPGKNVIVIDWPTLQDGMDQHWTAADVASLLEEMTTRYAVDEIVTFDEWGVSGHPNHCDTHRGVIQFLQNYQQARSKNLPHTHRKQVEDQKQNKTAGQMKEIRGYKLETVGIIRKYIGIWDIWVSKLFGAIDGDSYHAKHNNSTDSSSSSHSNSNPTIMYTSTQLFPPCSYDPMKQHQTQLVWFRYLFIFLSRYSYINTLTEIKLN</sequence>
<dbReference type="GO" id="GO:0005783">
    <property type="term" value="C:endoplasmic reticulum"/>
    <property type="evidence" value="ECO:0007669"/>
    <property type="project" value="TreeGrafter"/>
</dbReference>
<dbReference type="Proteomes" id="UP000695562">
    <property type="component" value="Unassembled WGS sequence"/>
</dbReference>
<evidence type="ECO:0000313" key="4">
    <source>
        <dbReference type="Proteomes" id="UP000695562"/>
    </source>
</evidence>
<reference evidence="3" key="1">
    <citation type="submission" date="2020-01" db="EMBL/GenBank/DDBJ databases">
        <title>Development of genomics and gene disruption for Polysphondylium violaceum indicates a role for the polyketide synthase stlB in stalk morphogenesis.</title>
        <authorList>
            <person name="Narita B."/>
            <person name="Kawabe Y."/>
            <person name="Kin K."/>
            <person name="Saito T."/>
            <person name="Gibbs R."/>
            <person name="Kuspa A."/>
            <person name="Muzny D."/>
            <person name="Queller D."/>
            <person name="Richards S."/>
            <person name="Strassman J."/>
            <person name="Sucgang R."/>
            <person name="Worley K."/>
            <person name="Schaap P."/>
        </authorList>
    </citation>
    <scope>NUCLEOTIDE SEQUENCE</scope>
    <source>
        <strain evidence="3">QSvi11</strain>
    </source>
</reference>
<dbReference type="InterPro" id="IPR003737">
    <property type="entry name" value="GlcNAc_PI_deacetylase-related"/>
</dbReference>
<evidence type="ECO:0000256" key="1">
    <source>
        <dbReference type="ARBA" id="ARBA00006066"/>
    </source>
</evidence>
<dbReference type="GO" id="GO:0000225">
    <property type="term" value="F:N-acetylglucosaminylphosphatidylinositol deacetylase activity"/>
    <property type="evidence" value="ECO:0007669"/>
    <property type="project" value="UniProtKB-EC"/>
</dbReference>
<dbReference type="PANTHER" id="PTHR12993:SF11">
    <property type="entry name" value="N-ACETYLGLUCOSAMINYL-PHOSPHATIDYLINOSITOL DE-N-ACETYLASE"/>
    <property type="match status" value="1"/>
</dbReference>
<dbReference type="EMBL" id="AJWJ01000013">
    <property type="protein sequence ID" value="KAF2078024.1"/>
    <property type="molecule type" value="Genomic_DNA"/>
</dbReference>
<organism evidence="3 4">
    <name type="scientific">Polysphondylium violaceum</name>
    <dbReference type="NCBI Taxonomy" id="133409"/>
    <lineage>
        <taxon>Eukaryota</taxon>
        <taxon>Amoebozoa</taxon>
        <taxon>Evosea</taxon>
        <taxon>Eumycetozoa</taxon>
        <taxon>Dictyostelia</taxon>
        <taxon>Dictyosteliales</taxon>
        <taxon>Dictyosteliaceae</taxon>
        <taxon>Polysphondylium</taxon>
    </lineage>
</organism>
<evidence type="ECO:0000256" key="2">
    <source>
        <dbReference type="ARBA" id="ARBA00012176"/>
    </source>
</evidence>
<dbReference type="InterPro" id="IPR024078">
    <property type="entry name" value="LmbE-like_dom_sf"/>
</dbReference>
<comment type="similarity">
    <text evidence="1">Belongs to the PIGL family.</text>
</comment>
<dbReference type="EC" id="3.5.1.89" evidence="2"/>
<dbReference type="SUPFAM" id="SSF102588">
    <property type="entry name" value="LmbE-like"/>
    <property type="match status" value="1"/>
</dbReference>
<proteinExistence type="inferred from homology"/>
<dbReference type="Pfam" id="PF02585">
    <property type="entry name" value="PIG-L"/>
    <property type="match status" value="1"/>
</dbReference>
<dbReference type="GO" id="GO:0006506">
    <property type="term" value="P:GPI anchor biosynthetic process"/>
    <property type="evidence" value="ECO:0007669"/>
    <property type="project" value="UniProtKB-UniPathway"/>
</dbReference>
<dbReference type="Gene3D" id="3.40.50.10320">
    <property type="entry name" value="LmbE-like"/>
    <property type="match status" value="1"/>
</dbReference>
<evidence type="ECO:0000313" key="3">
    <source>
        <dbReference type="EMBL" id="KAF2078024.1"/>
    </source>
</evidence>
<comment type="caution">
    <text evidence="3">The sequence shown here is derived from an EMBL/GenBank/DDBJ whole genome shotgun (WGS) entry which is preliminary data.</text>
</comment>
<dbReference type="AlphaFoldDB" id="A0A8J4Q4E9"/>
<protein>
    <recommendedName>
        <fullName evidence="2">N-acetylglucosaminylphosphatidylinositol deacetylase</fullName>
        <ecNumber evidence="2">3.5.1.89</ecNumber>
    </recommendedName>
</protein>
<dbReference type="PANTHER" id="PTHR12993">
    <property type="entry name" value="N-ACETYLGLUCOSAMINYL-PHOSPHATIDYLINOSITOL DE-N-ACETYLASE-RELATED"/>
    <property type="match status" value="1"/>
</dbReference>